<dbReference type="Proteomes" id="UP000663929">
    <property type="component" value="Chromosome"/>
</dbReference>
<dbReference type="EMBL" id="CP071793">
    <property type="protein sequence ID" value="QTD48203.1"/>
    <property type="molecule type" value="Genomic_DNA"/>
</dbReference>
<evidence type="ECO:0000313" key="2">
    <source>
        <dbReference type="Proteomes" id="UP000663929"/>
    </source>
</evidence>
<protein>
    <submittedName>
        <fullName evidence="1">Uncharacterized protein</fullName>
    </submittedName>
</protein>
<organism evidence="1 2">
    <name type="scientific">Sulfidibacter corallicola</name>
    <dbReference type="NCBI Taxonomy" id="2818388"/>
    <lineage>
        <taxon>Bacteria</taxon>
        <taxon>Pseudomonadati</taxon>
        <taxon>Acidobacteriota</taxon>
        <taxon>Holophagae</taxon>
        <taxon>Acanthopleuribacterales</taxon>
        <taxon>Acanthopleuribacteraceae</taxon>
        <taxon>Sulfidibacter</taxon>
    </lineage>
</organism>
<dbReference type="RefSeq" id="WP_237377861.1">
    <property type="nucleotide sequence ID" value="NZ_CP071793.1"/>
</dbReference>
<keyword evidence="2" id="KW-1185">Reference proteome</keyword>
<sequence length="84" mass="9331">MSRMERCPLCRAAHRGGAQCHRCGADLTLLLTIEDQAEQWRVRAMADLANGDPNAARTAIERACKLKRTPYDSILQAFLSSDRG</sequence>
<dbReference type="KEGG" id="scor:J3U87_21670"/>
<dbReference type="AlphaFoldDB" id="A0A8A4TEZ1"/>
<reference evidence="1" key="1">
    <citation type="submission" date="2021-03" db="EMBL/GenBank/DDBJ databases">
        <title>Acanthopleuribacteraceae sp. M133.</title>
        <authorList>
            <person name="Wang G."/>
        </authorList>
    </citation>
    <scope>NUCLEOTIDE SEQUENCE</scope>
    <source>
        <strain evidence="1">M133</strain>
    </source>
</reference>
<gene>
    <name evidence="1" type="ORF">J3U87_21670</name>
</gene>
<accession>A0A8A4TEZ1</accession>
<name>A0A8A4TEZ1_SULCO</name>
<evidence type="ECO:0000313" key="1">
    <source>
        <dbReference type="EMBL" id="QTD48203.1"/>
    </source>
</evidence>
<proteinExistence type="predicted"/>